<dbReference type="KEGG" id="vg:19525703"/>
<gene>
    <name evidence="1" type="primary">e41c_0067</name>
</gene>
<sequence>MSKYDKEIIGLDGTKTTVDVYRVIAAFGVTDPALQHAIKKVLCSGIRTRHKGYTTDINEAIVSLQKAVEFHGQRGAHVQEIIDKYRDGSKIQKVVSNRNYLDSWSK</sequence>
<evidence type="ECO:0000313" key="2">
    <source>
        <dbReference type="Proteomes" id="UP000024438"/>
    </source>
</evidence>
<dbReference type="RefSeq" id="YP_009036066.1">
    <property type="nucleotide sequence ID" value="NC_024210.1"/>
</dbReference>
<reference evidence="1 2" key="1">
    <citation type="submission" date="2014-04" db="EMBL/GenBank/DDBJ databases">
        <title>Complete genome sequence of e4/1c, an Escherichia coli O157:H7-specific phage with proven potential as a biocontrol agent.</title>
        <authorList>
            <person name="McAuliffe O."/>
            <person name="Coffey B."/>
            <person name="Casey A."/>
            <person name="O'Sullivan O."/>
            <person name="Coffey A."/>
            <person name="Ross P."/>
        </authorList>
    </citation>
    <scope>NUCLEOTIDE SEQUENCE [LARGE SCALE GENOMIC DNA]</scope>
</reference>
<protein>
    <submittedName>
        <fullName evidence="1">Uncharacterized protein</fullName>
    </submittedName>
</protein>
<organism evidence="1 2">
    <name type="scientific">Escherichia phage e4/1c</name>
    <dbReference type="NCBI Taxonomy" id="1495286"/>
    <lineage>
        <taxon>Viruses</taxon>
        <taxon>Duplodnaviria</taxon>
        <taxon>Heunggongvirae</taxon>
        <taxon>Uroviricota</taxon>
        <taxon>Caudoviricetes</taxon>
        <taxon>Drexlerviridae</taxon>
        <taxon>Rogunavirinae</taxon>
        <taxon>Rogunavirus</taxon>
        <taxon>Rogunavirus E41c</taxon>
    </lineage>
</organism>
<dbReference type="EMBL" id="KJ668713">
    <property type="protein sequence ID" value="AHY83217.1"/>
    <property type="molecule type" value="Genomic_DNA"/>
</dbReference>
<proteinExistence type="predicted"/>
<keyword evidence="2" id="KW-1185">Reference proteome</keyword>
<accession>A0A023ZUA3</accession>
<name>A0A023ZUA3_9CAUD</name>
<evidence type="ECO:0000313" key="1">
    <source>
        <dbReference type="EMBL" id="AHY83217.1"/>
    </source>
</evidence>
<dbReference type="OrthoDB" id="24811at10239"/>
<dbReference type="Proteomes" id="UP000024438">
    <property type="component" value="Segment"/>
</dbReference>